<sequence length="169" mass="18949">MTPRNRDQRPPEGERRKDAALLLLEARRESYVRQARRVLLEILLRDGIATMDDVRAAVELPDGVNPKLFGAVPTVLARAGVIRRDDWVPTRRAEAHARRLTRWRLADVRKAERWLAAHEPLPDLTTGDQLALPFDEKKSPTAPSAKKRAAGEWTGSNPITGKDSNHGKA</sequence>
<evidence type="ECO:0000256" key="1">
    <source>
        <dbReference type="SAM" id="MobiDB-lite"/>
    </source>
</evidence>
<name>A0A5C5VFY8_9BACT</name>
<dbReference type="Proteomes" id="UP000316714">
    <property type="component" value="Unassembled WGS sequence"/>
</dbReference>
<comment type="caution">
    <text evidence="2">The sequence shown here is derived from an EMBL/GenBank/DDBJ whole genome shotgun (WGS) entry which is preliminary data.</text>
</comment>
<organism evidence="2 3">
    <name type="scientific">Posidoniimonas corsicana</name>
    <dbReference type="NCBI Taxonomy" id="1938618"/>
    <lineage>
        <taxon>Bacteria</taxon>
        <taxon>Pseudomonadati</taxon>
        <taxon>Planctomycetota</taxon>
        <taxon>Planctomycetia</taxon>
        <taxon>Pirellulales</taxon>
        <taxon>Lacipirellulaceae</taxon>
        <taxon>Posidoniimonas</taxon>
    </lineage>
</organism>
<dbReference type="EMBL" id="SIHJ01000001">
    <property type="protein sequence ID" value="TWT37013.1"/>
    <property type="molecule type" value="Genomic_DNA"/>
</dbReference>
<feature type="region of interest" description="Disordered" evidence="1">
    <location>
        <begin position="126"/>
        <end position="169"/>
    </location>
</feature>
<keyword evidence="3" id="KW-1185">Reference proteome</keyword>
<proteinExistence type="predicted"/>
<dbReference type="OrthoDB" id="9853416at2"/>
<reference evidence="2 3" key="1">
    <citation type="submission" date="2019-02" db="EMBL/GenBank/DDBJ databases">
        <title>Deep-cultivation of Planctomycetes and their phenomic and genomic characterization uncovers novel biology.</title>
        <authorList>
            <person name="Wiegand S."/>
            <person name="Jogler M."/>
            <person name="Boedeker C."/>
            <person name="Pinto D."/>
            <person name="Vollmers J."/>
            <person name="Rivas-Marin E."/>
            <person name="Kohn T."/>
            <person name="Peeters S.H."/>
            <person name="Heuer A."/>
            <person name="Rast P."/>
            <person name="Oberbeckmann S."/>
            <person name="Bunk B."/>
            <person name="Jeske O."/>
            <person name="Meyerdierks A."/>
            <person name="Storesund J.E."/>
            <person name="Kallscheuer N."/>
            <person name="Luecker S."/>
            <person name="Lage O.M."/>
            <person name="Pohl T."/>
            <person name="Merkel B.J."/>
            <person name="Hornburger P."/>
            <person name="Mueller R.-W."/>
            <person name="Bruemmer F."/>
            <person name="Labrenz M."/>
            <person name="Spormann A.M."/>
            <person name="Op Den Camp H."/>
            <person name="Overmann J."/>
            <person name="Amann R."/>
            <person name="Jetten M.S.M."/>
            <person name="Mascher T."/>
            <person name="Medema M.H."/>
            <person name="Devos D.P."/>
            <person name="Kaster A.-K."/>
            <person name="Ovreas L."/>
            <person name="Rohde M."/>
            <person name="Galperin M.Y."/>
            <person name="Jogler C."/>
        </authorList>
    </citation>
    <scope>NUCLEOTIDE SEQUENCE [LARGE SCALE GENOMIC DNA]</scope>
    <source>
        <strain evidence="2 3">KOR34</strain>
    </source>
</reference>
<evidence type="ECO:0000313" key="2">
    <source>
        <dbReference type="EMBL" id="TWT37013.1"/>
    </source>
</evidence>
<gene>
    <name evidence="2" type="ORF">KOR34_19590</name>
</gene>
<protein>
    <submittedName>
        <fullName evidence="2">Uncharacterized protein</fullName>
    </submittedName>
</protein>
<dbReference type="RefSeq" id="WP_146564379.1">
    <property type="nucleotide sequence ID" value="NZ_SIHJ01000001.1"/>
</dbReference>
<dbReference type="AlphaFoldDB" id="A0A5C5VFY8"/>
<accession>A0A5C5VFY8</accession>
<evidence type="ECO:0000313" key="3">
    <source>
        <dbReference type="Proteomes" id="UP000316714"/>
    </source>
</evidence>